<dbReference type="Proteomes" id="UP000708148">
    <property type="component" value="Unassembled WGS sequence"/>
</dbReference>
<feature type="non-terminal residue" evidence="2">
    <location>
        <position position="103"/>
    </location>
</feature>
<dbReference type="AlphaFoldDB" id="A0A8S1IQZ7"/>
<dbReference type="PROSITE" id="PS50292">
    <property type="entry name" value="PEROXIDASE_3"/>
    <property type="match status" value="1"/>
</dbReference>
<feature type="region of interest" description="Disordered" evidence="1">
    <location>
        <begin position="1"/>
        <end position="36"/>
    </location>
</feature>
<evidence type="ECO:0000256" key="1">
    <source>
        <dbReference type="SAM" id="MobiDB-lite"/>
    </source>
</evidence>
<dbReference type="InterPro" id="IPR037120">
    <property type="entry name" value="Haem_peroxidase_sf_animal"/>
</dbReference>
<gene>
    <name evidence="2" type="ORF">OSTQU699_LOCUS2562</name>
</gene>
<dbReference type="InterPro" id="IPR010255">
    <property type="entry name" value="Haem_peroxidase_sf"/>
</dbReference>
<dbReference type="OrthoDB" id="823504at2759"/>
<evidence type="ECO:0000313" key="2">
    <source>
        <dbReference type="EMBL" id="CAD7697196.1"/>
    </source>
</evidence>
<dbReference type="Gene3D" id="1.10.640.10">
    <property type="entry name" value="Haem peroxidase domain superfamily, animal type"/>
    <property type="match status" value="1"/>
</dbReference>
<comment type="caution">
    <text evidence="2">The sequence shown here is derived from an EMBL/GenBank/DDBJ whole genome shotgun (WGS) entry which is preliminary data.</text>
</comment>
<accession>A0A8S1IQZ7</accession>
<dbReference type="SUPFAM" id="SSF48113">
    <property type="entry name" value="Heme-dependent peroxidases"/>
    <property type="match status" value="1"/>
</dbReference>
<dbReference type="Pfam" id="PF03098">
    <property type="entry name" value="An_peroxidase"/>
    <property type="match status" value="1"/>
</dbReference>
<dbReference type="GO" id="GO:0006979">
    <property type="term" value="P:response to oxidative stress"/>
    <property type="evidence" value="ECO:0007669"/>
    <property type="project" value="InterPro"/>
</dbReference>
<dbReference type="InterPro" id="IPR019791">
    <property type="entry name" value="Haem_peroxidase_animal"/>
</dbReference>
<name>A0A8S1IQZ7_9CHLO</name>
<dbReference type="GO" id="GO:0020037">
    <property type="term" value="F:heme binding"/>
    <property type="evidence" value="ECO:0007669"/>
    <property type="project" value="InterPro"/>
</dbReference>
<sequence length="103" mass="11631">MADVYDGSDRMNDVDESSGTKGTSSEESHEGEIGTDACEYPSIRFFRSEKVRDQGGFVSPRNQYNAHTAYLDLSQVYGNEEIRDKVLRKYEDGKMLVSDGDYL</sequence>
<proteinExistence type="predicted"/>
<protein>
    <submittedName>
        <fullName evidence="2">Uncharacterized protein</fullName>
    </submittedName>
</protein>
<evidence type="ECO:0000313" key="3">
    <source>
        <dbReference type="Proteomes" id="UP000708148"/>
    </source>
</evidence>
<dbReference type="EMBL" id="CAJHUC010000625">
    <property type="protein sequence ID" value="CAD7697196.1"/>
    <property type="molecule type" value="Genomic_DNA"/>
</dbReference>
<keyword evidence="3" id="KW-1185">Reference proteome</keyword>
<reference evidence="2" key="1">
    <citation type="submission" date="2020-12" db="EMBL/GenBank/DDBJ databases">
        <authorList>
            <person name="Iha C."/>
        </authorList>
    </citation>
    <scope>NUCLEOTIDE SEQUENCE</scope>
</reference>
<organism evidence="2 3">
    <name type="scientific">Ostreobium quekettii</name>
    <dbReference type="NCBI Taxonomy" id="121088"/>
    <lineage>
        <taxon>Eukaryota</taxon>
        <taxon>Viridiplantae</taxon>
        <taxon>Chlorophyta</taxon>
        <taxon>core chlorophytes</taxon>
        <taxon>Ulvophyceae</taxon>
        <taxon>TCBD clade</taxon>
        <taxon>Bryopsidales</taxon>
        <taxon>Ostreobineae</taxon>
        <taxon>Ostreobiaceae</taxon>
        <taxon>Ostreobium</taxon>
    </lineage>
</organism>
<dbReference type="GO" id="GO:0004601">
    <property type="term" value="F:peroxidase activity"/>
    <property type="evidence" value="ECO:0007669"/>
    <property type="project" value="InterPro"/>
</dbReference>